<protein>
    <recommendedName>
        <fullName evidence="3">Spondin domain-containing protein</fullName>
    </recommendedName>
</protein>
<dbReference type="InterPro" id="IPR038678">
    <property type="entry name" value="Spondin_N_sf"/>
</dbReference>
<dbReference type="Proteomes" id="UP001500736">
    <property type="component" value="Unassembled WGS sequence"/>
</dbReference>
<comment type="caution">
    <text evidence="4">The sequence shown here is derived from an EMBL/GenBank/DDBJ whole genome shotgun (WGS) entry which is preliminary data.</text>
</comment>
<evidence type="ECO:0000313" key="5">
    <source>
        <dbReference type="Proteomes" id="UP001500736"/>
    </source>
</evidence>
<dbReference type="Gene3D" id="2.60.40.2130">
    <property type="entry name" value="F-spondin domain"/>
    <property type="match status" value="1"/>
</dbReference>
<feature type="domain" description="Spondin" evidence="3">
    <location>
        <begin position="13"/>
        <end position="199"/>
    </location>
</feature>
<dbReference type="Pfam" id="PF06468">
    <property type="entry name" value="Spond_N"/>
    <property type="match status" value="1"/>
</dbReference>
<feature type="signal peptide" evidence="2">
    <location>
        <begin position="1"/>
        <end position="23"/>
    </location>
</feature>
<dbReference type="RefSeq" id="WP_343797736.1">
    <property type="nucleotide sequence ID" value="NZ_BAAAGF010000002.1"/>
</dbReference>
<evidence type="ECO:0000259" key="3">
    <source>
        <dbReference type="PROSITE" id="PS51020"/>
    </source>
</evidence>
<keyword evidence="1 2" id="KW-0732">Signal</keyword>
<dbReference type="PANTHER" id="PTHR11311:SF15">
    <property type="entry name" value="SPONDIN-2"/>
    <property type="match status" value="1"/>
</dbReference>
<reference evidence="5" key="1">
    <citation type="journal article" date="2019" name="Int. J. Syst. Evol. Microbiol.">
        <title>The Global Catalogue of Microorganisms (GCM) 10K type strain sequencing project: providing services to taxonomists for standard genome sequencing and annotation.</title>
        <authorList>
            <consortium name="The Broad Institute Genomics Platform"/>
            <consortium name="The Broad Institute Genome Sequencing Center for Infectious Disease"/>
            <person name="Wu L."/>
            <person name="Ma J."/>
        </authorList>
    </citation>
    <scope>NUCLEOTIDE SEQUENCE [LARGE SCALE GENOMIC DNA]</scope>
    <source>
        <strain evidence="5">JCM 15976</strain>
    </source>
</reference>
<keyword evidence="5" id="KW-1185">Reference proteome</keyword>
<dbReference type="NCBIfam" id="TIGR04183">
    <property type="entry name" value="Por_Secre_tail"/>
    <property type="match status" value="1"/>
</dbReference>
<organism evidence="4 5">
    <name type="scientific">Gaetbulibacter jejuensis</name>
    <dbReference type="NCBI Taxonomy" id="584607"/>
    <lineage>
        <taxon>Bacteria</taxon>
        <taxon>Pseudomonadati</taxon>
        <taxon>Bacteroidota</taxon>
        <taxon>Flavobacteriia</taxon>
        <taxon>Flavobacteriales</taxon>
        <taxon>Flavobacteriaceae</taxon>
        <taxon>Gaetbulibacter</taxon>
    </lineage>
</organism>
<gene>
    <name evidence="4" type="ORF">GCM10009431_18790</name>
</gene>
<evidence type="ECO:0000256" key="2">
    <source>
        <dbReference type="SAM" id="SignalP"/>
    </source>
</evidence>
<dbReference type="PANTHER" id="PTHR11311">
    <property type="entry name" value="SPONDIN"/>
    <property type="match status" value="1"/>
</dbReference>
<name>A0ABN1JR06_9FLAO</name>
<dbReference type="Pfam" id="PF18962">
    <property type="entry name" value="Por_Secre_tail"/>
    <property type="match status" value="1"/>
</dbReference>
<feature type="chain" id="PRO_5047080896" description="Spondin domain-containing protein" evidence="2">
    <location>
        <begin position="24"/>
        <end position="300"/>
    </location>
</feature>
<proteinExistence type="predicted"/>
<accession>A0ABN1JR06</accession>
<dbReference type="PROSITE" id="PS51020">
    <property type="entry name" value="SPONDIN"/>
    <property type="match status" value="1"/>
</dbReference>
<dbReference type="InterPro" id="IPR026444">
    <property type="entry name" value="Secre_tail"/>
</dbReference>
<dbReference type="InterPro" id="IPR051418">
    <property type="entry name" value="Spondin/Thrombospondin_T1"/>
</dbReference>
<evidence type="ECO:0000313" key="4">
    <source>
        <dbReference type="EMBL" id="GAA0744552.1"/>
    </source>
</evidence>
<sequence>MKNFTLLFLFLCFNPLLFSQTTAVYDVVFNSIWNEADHGTFPNNPHWSKLVGVNHNANITFLELGGIASQGIEDVAELGINDAFEAEVQTSITNGNAQQYIDGDQLATATGNIEVLGLQISEDYPLLTLVSMIAPSPDWMIAVNGVNLRASGTWENSLVIDLYVYDAGTDSGMNYSSPNADITPHVPITSLSGVAPFNTEKVGTLTITLQQVLGVNDIETTNHIQLFPNPATSVLQISTETTSLSEVVFYDVLGKKVKSYKNTSNSKELRIDINSLTTGVYLVKSIANDGSNNIQRLLVK</sequence>
<dbReference type="EMBL" id="BAAAGF010000002">
    <property type="protein sequence ID" value="GAA0744552.1"/>
    <property type="molecule type" value="Genomic_DNA"/>
</dbReference>
<evidence type="ECO:0000256" key="1">
    <source>
        <dbReference type="ARBA" id="ARBA00022729"/>
    </source>
</evidence>
<dbReference type="InterPro" id="IPR009465">
    <property type="entry name" value="Spondin_N"/>
</dbReference>
<dbReference type="NCBIfam" id="NF038123">
    <property type="entry name" value="NF038123_dom"/>
    <property type="match status" value="1"/>
</dbReference>